<gene>
    <name evidence="2" type="primary">Acey_s0002.g802</name>
    <name evidence="2" type="ORF">Y032_0002g802</name>
</gene>
<feature type="domain" description="Reverse transcriptase" evidence="1">
    <location>
        <begin position="15"/>
        <end position="108"/>
    </location>
</feature>
<protein>
    <recommendedName>
        <fullName evidence="1">Reverse transcriptase domain-containing protein</fullName>
    </recommendedName>
</protein>
<proteinExistence type="predicted"/>
<keyword evidence="3" id="KW-1185">Reference proteome</keyword>
<accession>A0A016W1H9</accession>
<comment type="caution">
    <text evidence="2">The sequence shown here is derived from an EMBL/GenBank/DDBJ whole genome shotgun (WGS) entry which is preliminary data.</text>
</comment>
<evidence type="ECO:0000259" key="1">
    <source>
        <dbReference type="Pfam" id="PF00078"/>
    </source>
</evidence>
<dbReference type="AlphaFoldDB" id="A0A016W1H9"/>
<organism evidence="2 3">
    <name type="scientific">Ancylostoma ceylanicum</name>
    <dbReference type="NCBI Taxonomy" id="53326"/>
    <lineage>
        <taxon>Eukaryota</taxon>
        <taxon>Metazoa</taxon>
        <taxon>Ecdysozoa</taxon>
        <taxon>Nematoda</taxon>
        <taxon>Chromadorea</taxon>
        <taxon>Rhabditida</taxon>
        <taxon>Rhabditina</taxon>
        <taxon>Rhabditomorpha</taxon>
        <taxon>Strongyloidea</taxon>
        <taxon>Ancylostomatidae</taxon>
        <taxon>Ancylostomatinae</taxon>
        <taxon>Ancylostoma</taxon>
    </lineage>
</organism>
<evidence type="ECO:0000313" key="3">
    <source>
        <dbReference type="Proteomes" id="UP000024635"/>
    </source>
</evidence>
<evidence type="ECO:0000313" key="2">
    <source>
        <dbReference type="EMBL" id="EYC33441.1"/>
    </source>
</evidence>
<dbReference type="Pfam" id="PF00078">
    <property type="entry name" value="RVT_1"/>
    <property type="match status" value="1"/>
</dbReference>
<dbReference type="OrthoDB" id="410104at2759"/>
<dbReference type="EMBL" id="JARK01001338">
    <property type="protein sequence ID" value="EYC33441.1"/>
    <property type="molecule type" value="Genomic_DNA"/>
</dbReference>
<name>A0A016W1H9_9BILA</name>
<dbReference type="InterPro" id="IPR000477">
    <property type="entry name" value="RT_dom"/>
</dbReference>
<sequence length="112" mass="12263">MSLEAEHVPWKIKRLLQATYNGSSSSVWIKNELSEEFPIKTGVRQGDVISPQLFNIVVDAIMKKVSDGRSGVQYGDNQFLTEIMLADDSAISAKTDTEATDIISSIAEVAES</sequence>
<reference evidence="3" key="1">
    <citation type="journal article" date="2015" name="Nat. Genet.">
        <title>The genome and transcriptome of the zoonotic hookworm Ancylostoma ceylanicum identify infection-specific gene families.</title>
        <authorList>
            <person name="Schwarz E.M."/>
            <person name="Hu Y."/>
            <person name="Antoshechkin I."/>
            <person name="Miller M.M."/>
            <person name="Sternberg P.W."/>
            <person name="Aroian R.V."/>
        </authorList>
    </citation>
    <scope>NUCLEOTIDE SEQUENCE</scope>
    <source>
        <strain evidence="3">HY135</strain>
    </source>
</reference>
<dbReference type="Proteomes" id="UP000024635">
    <property type="component" value="Unassembled WGS sequence"/>
</dbReference>